<sequence>MGVLEVGTLTSFSERSGDVGPLNGEPMFASGVAPFQPQTASVSTCPQPIVKLRSGRDRLWIGEQPTDQQTHYDNLVSIADEASAASHLDVPPCMAPRRLLSKARSTLVGFCRALARTAGSKVTTRTGT</sequence>
<organism evidence="1 2">
    <name type="scientific">Fusarium decemcellulare</name>
    <dbReference type="NCBI Taxonomy" id="57161"/>
    <lineage>
        <taxon>Eukaryota</taxon>
        <taxon>Fungi</taxon>
        <taxon>Dikarya</taxon>
        <taxon>Ascomycota</taxon>
        <taxon>Pezizomycotina</taxon>
        <taxon>Sordariomycetes</taxon>
        <taxon>Hypocreomycetidae</taxon>
        <taxon>Hypocreales</taxon>
        <taxon>Nectriaceae</taxon>
        <taxon>Fusarium</taxon>
        <taxon>Fusarium decemcellulare species complex</taxon>
    </lineage>
</organism>
<reference evidence="1" key="1">
    <citation type="submission" date="2022-08" db="EMBL/GenBank/DDBJ databases">
        <title>Genome Sequence of Fusarium decemcellulare.</title>
        <authorList>
            <person name="Buettner E."/>
        </authorList>
    </citation>
    <scope>NUCLEOTIDE SEQUENCE</scope>
    <source>
        <strain evidence="1">Babe19</strain>
    </source>
</reference>
<proteinExistence type="predicted"/>
<protein>
    <submittedName>
        <fullName evidence="1">Uncharacterized protein</fullName>
    </submittedName>
</protein>
<comment type="caution">
    <text evidence="1">The sequence shown here is derived from an EMBL/GenBank/DDBJ whole genome shotgun (WGS) entry which is preliminary data.</text>
</comment>
<evidence type="ECO:0000313" key="2">
    <source>
        <dbReference type="Proteomes" id="UP001148629"/>
    </source>
</evidence>
<evidence type="ECO:0000313" key="1">
    <source>
        <dbReference type="EMBL" id="KAJ3536661.1"/>
    </source>
</evidence>
<gene>
    <name evidence="1" type="ORF">NM208_g6625</name>
</gene>
<keyword evidence="2" id="KW-1185">Reference proteome</keyword>
<dbReference type="EMBL" id="JANRMS010000627">
    <property type="protein sequence ID" value="KAJ3536661.1"/>
    <property type="molecule type" value="Genomic_DNA"/>
</dbReference>
<accession>A0ACC1SCD6</accession>
<dbReference type="Proteomes" id="UP001148629">
    <property type="component" value="Unassembled WGS sequence"/>
</dbReference>
<name>A0ACC1SCD6_9HYPO</name>